<comment type="caution">
    <text evidence="3">The sequence shown here is derived from an EMBL/GenBank/DDBJ whole genome shotgun (WGS) entry which is preliminary data.</text>
</comment>
<dbReference type="Pfam" id="PF11204">
    <property type="entry name" value="DUF2985"/>
    <property type="match status" value="1"/>
</dbReference>
<feature type="region of interest" description="Disordered" evidence="1">
    <location>
        <begin position="1"/>
        <end position="68"/>
    </location>
</feature>
<evidence type="ECO:0000313" key="4">
    <source>
        <dbReference type="Proteomes" id="UP000309038"/>
    </source>
</evidence>
<feature type="compositionally biased region" description="Basic and acidic residues" evidence="1">
    <location>
        <begin position="1"/>
        <end position="25"/>
    </location>
</feature>
<keyword evidence="4" id="KW-1185">Reference proteome</keyword>
<dbReference type="Proteomes" id="UP000309038">
    <property type="component" value="Unassembled WGS sequence"/>
</dbReference>
<name>A0A4V3XBP7_9APHY</name>
<reference evidence="3 4" key="1">
    <citation type="submission" date="2019-02" db="EMBL/GenBank/DDBJ databases">
        <title>Genome sequencing of the rare red list fungi Phlebia centrifuga.</title>
        <authorList>
            <person name="Buettner E."/>
            <person name="Kellner H."/>
        </authorList>
    </citation>
    <scope>NUCLEOTIDE SEQUENCE [LARGE SCALE GENOMIC DNA]</scope>
    <source>
        <strain evidence="3 4">DSM 108282</strain>
    </source>
</reference>
<dbReference type="PANTHER" id="PTHR35872:SF2">
    <property type="entry name" value="INTEGRAL MEMBRANE PROTEIN (AFU_ORTHOLOGUE AFUA_5G07110)"/>
    <property type="match status" value="1"/>
</dbReference>
<evidence type="ECO:0000313" key="3">
    <source>
        <dbReference type="EMBL" id="THH02743.1"/>
    </source>
</evidence>
<gene>
    <name evidence="3" type="ORF">EW026_g145</name>
</gene>
<keyword evidence="2" id="KW-1133">Transmembrane helix</keyword>
<feature type="compositionally biased region" description="Polar residues" evidence="1">
    <location>
        <begin position="430"/>
        <end position="443"/>
    </location>
</feature>
<feature type="compositionally biased region" description="Polar residues" evidence="1">
    <location>
        <begin position="57"/>
        <end position="67"/>
    </location>
</feature>
<feature type="compositionally biased region" description="Polar residues" evidence="1">
    <location>
        <begin position="26"/>
        <end position="40"/>
    </location>
</feature>
<feature type="transmembrane region" description="Helical" evidence="2">
    <location>
        <begin position="354"/>
        <end position="378"/>
    </location>
</feature>
<keyword evidence="2" id="KW-0812">Transmembrane</keyword>
<dbReference type="PANTHER" id="PTHR35872">
    <property type="entry name" value="INTEGRAL MEMBRANE PROTEIN (AFU_ORTHOLOGUE AFUA_5G07110)"/>
    <property type="match status" value="1"/>
</dbReference>
<sequence length="519" mass="58739">MSSAEVRTRASDSPRLTAEKRDRSSQDGGDTVSLQGSTENIVYHGSGRPGRIGSALSLPTSQRSSYDLNDEHHHDDIVEHLDVIDPQVATVSTLTNAANAMVFPPLSWYSRKPTIVLRDIPDRASAAGDAERGQTHEDNLDRHVEDVLSKRDRYRRIMRGVWAFMKTPMGVSYTVDKSWSLPYTYIFFIVFWGTGIVLFLAKFINVHNDNTQGYWVELCQQVETGLFTATSIGLIPFRVLDTWRISKIWHYQRLTIKRRAKAGLPDLYDNNDLPDPLYDLNYVHVLTEKEQADLHYQQHKFMQSQTWYRPHGTFTHRAFPIPLAGWITILNDLNSFFQVLLSGCMWSLNRFQRPAWTTATTLPACFVAGIAAGVYIWWGGKKTRRHEQVEERLRAALAMERPRINVTAPQQSDENLGGGHESRNEDIGLQETSTANSTPTIASQGPPRCRDFMEKYDGEGNGTGERETLRDLKEEEEPLENEKPRVRHLESNASWNSVPIAESMTVPAAADIHPGSASQ</sequence>
<dbReference type="AlphaFoldDB" id="A0A4V3XBP7"/>
<feature type="compositionally biased region" description="Basic and acidic residues" evidence="1">
    <location>
        <begin position="480"/>
        <end position="490"/>
    </location>
</feature>
<feature type="compositionally biased region" description="Basic and acidic residues" evidence="1">
    <location>
        <begin position="448"/>
        <end position="473"/>
    </location>
</feature>
<evidence type="ECO:0000256" key="1">
    <source>
        <dbReference type="SAM" id="MobiDB-lite"/>
    </source>
</evidence>
<protein>
    <submittedName>
        <fullName evidence="3">Uncharacterized protein</fullName>
    </submittedName>
</protein>
<proteinExistence type="predicted"/>
<keyword evidence="2" id="KW-0472">Membrane</keyword>
<feature type="region of interest" description="Disordered" evidence="1">
    <location>
        <begin position="405"/>
        <end position="498"/>
    </location>
</feature>
<dbReference type="EMBL" id="SGPJ01000002">
    <property type="protein sequence ID" value="THH02743.1"/>
    <property type="molecule type" value="Genomic_DNA"/>
</dbReference>
<accession>A0A4V3XBP7</accession>
<organism evidence="3 4">
    <name type="scientific">Hermanssonia centrifuga</name>
    <dbReference type="NCBI Taxonomy" id="98765"/>
    <lineage>
        <taxon>Eukaryota</taxon>
        <taxon>Fungi</taxon>
        <taxon>Dikarya</taxon>
        <taxon>Basidiomycota</taxon>
        <taxon>Agaricomycotina</taxon>
        <taxon>Agaricomycetes</taxon>
        <taxon>Polyporales</taxon>
        <taxon>Meruliaceae</taxon>
        <taxon>Hermanssonia</taxon>
    </lineage>
</organism>
<feature type="transmembrane region" description="Helical" evidence="2">
    <location>
        <begin position="181"/>
        <end position="201"/>
    </location>
</feature>
<dbReference type="InterPro" id="IPR021369">
    <property type="entry name" value="DUF2985"/>
</dbReference>
<evidence type="ECO:0000256" key="2">
    <source>
        <dbReference type="SAM" id="Phobius"/>
    </source>
</evidence>
<feature type="transmembrane region" description="Helical" evidence="2">
    <location>
        <begin position="323"/>
        <end position="348"/>
    </location>
</feature>